<accession>A0ABV7S021</accession>
<gene>
    <name evidence="1" type="ORF">ACFOMP_11505</name>
</gene>
<comment type="caution">
    <text evidence="1">The sequence shown here is derived from an EMBL/GenBank/DDBJ whole genome shotgun (WGS) entry which is preliminary data.</text>
</comment>
<dbReference type="InterPro" id="IPR014710">
    <property type="entry name" value="RmlC-like_jellyroll"/>
</dbReference>
<protein>
    <submittedName>
        <fullName evidence="1">Uncharacterized protein</fullName>
    </submittedName>
</protein>
<dbReference type="RefSeq" id="WP_379030600.1">
    <property type="nucleotide sequence ID" value="NZ_JBHRXE010000033.1"/>
</dbReference>
<organism evidence="1 2">
    <name type="scientific">Paracoccus simplex</name>
    <dbReference type="NCBI Taxonomy" id="2086346"/>
    <lineage>
        <taxon>Bacteria</taxon>
        <taxon>Pseudomonadati</taxon>
        <taxon>Pseudomonadota</taxon>
        <taxon>Alphaproteobacteria</taxon>
        <taxon>Rhodobacterales</taxon>
        <taxon>Paracoccaceae</taxon>
        <taxon>Paracoccus</taxon>
    </lineage>
</organism>
<name>A0ABV7S021_9RHOB</name>
<evidence type="ECO:0000313" key="1">
    <source>
        <dbReference type="EMBL" id="MFC3570077.1"/>
    </source>
</evidence>
<evidence type="ECO:0000313" key="2">
    <source>
        <dbReference type="Proteomes" id="UP001595596"/>
    </source>
</evidence>
<dbReference type="EMBL" id="JBHRXE010000033">
    <property type="protein sequence ID" value="MFC3570077.1"/>
    <property type="molecule type" value="Genomic_DNA"/>
</dbReference>
<reference evidence="2" key="1">
    <citation type="journal article" date="2019" name="Int. J. Syst. Evol. Microbiol.">
        <title>The Global Catalogue of Microorganisms (GCM) 10K type strain sequencing project: providing services to taxonomists for standard genome sequencing and annotation.</title>
        <authorList>
            <consortium name="The Broad Institute Genomics Platform"/>
            <consortium name="The Broad Institute Genome Sequencing Center for Infectious Disease"/>
            <person name="Wu L."/>
            <person name="Ma J."/>
        </authorList>
    </citation>
    <scope>NUCLEOTIDE SEQUENCE [LARGE SCALE GENOMIC DNA]</scope>
    <source>
        <strain evidence="2">VKM B-3226</strain>
    </source>
</reference>
<sequence>MYKDKDPRAALFAAASAPARTGLIAKEQLAEFDKTPPQEDAHGRKVWYQRGCNFVLAYAEAQPGAGFARAGQPDEYVVLLPDQPALIEANGDSREVAGNSIAFVPPGDSRVTLPEGGRVVRLFTAAAADLVALCPNADAYAAGRSHIPPFEPWPEPAGGLRIRAYDLDVPPQEGRFGRIFRCTTFMVNFLDLQQGPRDPGKLSPHHHDDFEQCSLALAGSFTHHLRWPWTVDRSDWREDRHIAVGAPSSLVIPPPVIHTTEASGAGGNALVDIFCPPRLDFSMQPGWVLNDADYPEIPQQIPQR</sequence>
<keyword evidence="2" id="KW-1185">Reference proteome</keyword>
<proteinExistence type="predicted"/>
<dbReference type="Proteomes" id="UP001595596">
    <property type="component" value="Unassembled WGS sequence"/>
</dbReference>
<dbReference type="Gene3D" id="2.60.120.10">
    <property type="entry name" value="Jelly Rolls"/>
    <property type="match status" value="1"/>
</dbReference>
<dbReference type="InterPro" id="IPR011051">
    <property type="entry name" value="RmlC_Cupin_sf"/>
</dbReference>
<dbReference type="SUPFAM" id="SSF51182">
    <property type="entry name" value="RmlC-like cupins"/>
    <property type="match status" value="1"/>
</dbReference>